<dbReference type="SUPFAM" id="SSF53335">
    <property type="entry name" value="S-adenosyl-L-methionine-dependent methyltransferases"/>
    <property type="match status" value="1"/>
</dbReference>
<keyword evidence="1" id="KW-0489">Methyltransferase</keyword>
<sequence length="368" mass="39721">MSGKRNHNLTYRLKRRIALEGPISLADYMAAVLTDPSGGYYMTDDPFGVSGDFITAPEVSQMFGEMVGLWCADLWQRVLDGPKRFILAEVGPGRGTLMSDLLRAASVLPGLAEAAEVHLVEVSPALRKAQKKTLKNWDVTWHGELSSLPEDAPLVIIGNEFLDALPVRHYEKCEDGWRERLIGLDDSGERFVFLLGPLSPSAPAFIPPALHDAPLGVLAEVSPIAVSLVRSLAQRLVLQGGAALFIDYGRQHPSYGATLQAVRGHRPHDPLVEPGSADLTAHVDFASLIDAAETAGAAAFGPVTQGAFLQAMGLEIRAEALRRHADERQRQDIDSALTRLMSPEEMGELFKVLAITQAGHAAPAPFAS</sequence>
<reference evidence="3 4" key="1">
    <citation type="submission" date="2020-08" db="EMBL/GenBank/DDBJ databases">
        <title>Genomic Encyclopedia of Type Strains, Phase III (KMG-III): the genomes of soil and plant-associated and newly described type strains.</title>
        <authorList>
            <person name="Whitman W."/>
        </authorList>
    </citation>
    <scope>NUCLEOTIDE SEQUENCE [LARGE SCALE GENOMIC DNA]</scope>
    <source>
        <strain evidence="3 4">CECT 8803</strain>
    </source>
</reference>
<evidence type="ECO:0000256" key="2">
    <source>
        <dbReference type="ARBA" id="ARBA00022679"/>
    </source>
</evidence>
<dbReference type="GO" id="GO:0032259">
    <property type="term" value="P:methylation"/>
    <property type="evidence" value="ECO:0007669"/>
    <property type="project" value="UniProtKB-KW"/>
</dbReference>
<dbReference type="InterPro" id="IPR003788">
    <property type="entry name" value="NDUFAF7"/>
</dbReference>
<proteinExistence type="predicted"/>
<evidence type="ECO:0000313" key="3">
    <source>
        <dbReference type="EMBL" id="MBB3066671.1"/>
    </source>
</evidence>
<dbReference type="Gene3D" id="3.40.50.12710">
    <property type="match status" value="1"/>
</dbReference>
<evidence type="ECO:0000313" key="4">
    <source>
        <dbReference type="Proteomes" id="UP000581135"/>
    </source>
</evidence>
<dbReference type="InterPro" id="IPR038375">
    <property type="entry name" value="NDUFAF7_sf"/>
</dbReference>
<dbReference type="GO" id="GO:0035243">
    <property type="term" value="F:protein-arginine omega-N symmetric methyltransferase activity"/>
    <property type="evidence" value="ECO:0007669"/>
    <property type="project" value="TreeGrafter"/>
</dbReference>
<gene>
    <name evidence="3" type="ORF">FHR98_002981</name>
</gene>
<dbReference type="RefSeq" id="WP_183417505.1">
    <property type="nucleotide sequence ID" value="NZ_JACHXA010000010.1"/>
</dbReference>
<keyword evidence="2" id="KW-0808">Transferase</keyword>
<keyword evidence="4" id="KW-1185">Reference proteome</keyword>
<protein>
    <submittedName>
        <fullName evidence="3">NADH dehydrogenase [ubiquinone] 1 alpha subcomplex assembly factor 7</fullName>
    </submittedName>
</protein>
<comment type="caution">
    <text evidence="3">The sequence shown here is derived from an EMBL/GenBank/DDBJ whole genome shotgun (WGS) entry which is preliminary data.</text>
</comment>
<organism evidence="3 4">
    <name type="scientific">Limibacillus halophilus</name>
    <dbReference type="NCBI Taxonomy" id="1579333"/>
    <lineage>
        <taxon>Bacteria</taxon>
        <taxon>Pseudomonadati</taxon>
        <taxon>Pseudomonadota</taxon>
        <taxon>Alphaproteobacteria</taxon>
        <taxon>Rhodospirillales</taxon>
        <taxon>Rhodovibrionaceae</taxon>
        <taxon>Limibacillus</taxon>
    </lineage>
</organism>
<keyword evidence="3" id="KW-0830">Ubiquinone</keyword>
<dbReference type="PANTHER" id="PTHR12049">
    <property type="entry name" value="PROTEIN ARGININE METHYLTRANSFERASE NDUFAF7, MITOCHONDRIAL"/>
    <property type="match status" value="1"/>
</dbReference>
<dbReference type="PANTHER" id="PTHR12049:SF7">
    <property type="entry name" value="PROTEIN ARGININE METHYLTRANSFERASE NDUFAF7, MITOCHONDRIAL"/>
    <property type="match status" value="1"/>
</dbReference>
<accession>A0A839SV46</accession>
<dbReference type="AlphaFoldDB" id="A0A839SV46"/>
<dbReference type="Proteomes" id="UP000581135">
    <property type="component" value="Unassembled WGS sequence"/>
</dbReference>
<evidence type="ECO:0000256" key="1">
    <source>
        <dbReference type="ARBA" id="ARBA00022603"/>
    </source>
</evidence>
<name>A0A839SV46_9PROT</name>
<dbReference type="Pfam" id="PF02636">
    <property type="entry name" value="Methyltransf_28"/>
    <property type="match status" value="1"/>
</dbReference>
<dbReference type="EMBL" id="JACHXA010000010">
    <property type="protein sequence ID" value="MBB3066671.1"/>
    <property type="molecule type" value="Genomic_DNA"/>
</dbReference>
<dbReference type="InterPro" id="IPR029063">
    <property type="entry name" value="SAM-dependent_MTases_sf"/>
</dbReference>